<dbReference type="PRINTS" id="PR00778">
    <property type="entry name" value="HTHARSR"/>
</dbReference>
<dbReference type="InterPro" id="IPR036390">
    <property type="entry name" value="WH_DNA-bd_sf"/>
</dbReference>
<dbReference type="AlphaFoldDB" id="A0A653K2K0"/>
<dbReference type="SUPFAM" id="SSF46785">
    <property type="entry name" value="Winged helix' DNA-binding domain"/>
    <property type="match status" value="1"/>
</dbReference>
<proteinExistence type="predicted"/>
<dbReference type="InterPro" id="IPR036388">
    <property type="entry name" value="WH-like_DNA-bd_sf"/>
</dbReference>
<evidence type="ECO:0000313" key="3">
    <source>
        <dbReference type="Proteomes" id="UP000430404"/>
    </source>
</evidence>
<name>A0A653K2K0_9GAMM</name>
<protein>
    <recommendedName>
        <fullName evidence="1">HTH arsR-type domain-containing protein</fullName>
    </recommendedName>
</protein>
<dbReference type="Pfam" id="PF12840">
    <property type="entry name" value="HTH_20"/>
    <property type="match status" value="1"/>
</dbReference>
<evidence type="ECO:0000259" key="1">
    <source>
        <dbReference type="PROSITE" id="PS50987"/>
    </source>
</evidence>
<sequence length="129" mass="14921">MDIFCAILSFMAKYDSKLDLLFSALSDPTRRDILTRLSFGTASITELAEQHDMALPSFLKHLNKLEEAGLIHSEKNGRIRTCALTPDAFTPMQNWLSEQRAIWEQRLNQFDRYALELKRKRENETGSKN</sequence>
<dbReference type="PANTHER" id="PTHR38600">
    <property type="entry name" value="TRANSCRIPTIONAL REGULATORY PROTEIN"/>
    <property type="match status" value="1"/>
</dbReference>
<gene>
    <name evidence="2" type="ORF">ACI8B_160087</name>
</gene>
<dbReference type="PANTHER" id="PTHR38600:SF2">
    <property type="entry name" value="SLL0088 PROTEIN"/>
    <property type="match status" value="1"/>
</dbReference>
<dbReference type="GO" id="GO:0003700">
    <property type="term" value="F:DNA-binding transcription factor activity"/>
    <property type="evidence" value="ECO:0007669"/>
    <property type="project" value="InterPro"/>
</dbReference>
<dbReference type="CDD" id="cd00090">
    <property type="entry name" value="HTH_ARSR"/>
    <property type="match status" value="1"/>
</dbReference>
<dbReference type="InterPro" id="IPR001845">
    <property type="entry name" value="HTH_ArsR_DNA-bd_dom"/>
</dbReference>
<dbReference type="Gene3D" id="1.10.10.10">
    <property type="entry name" value="Winged helix-like DNA-binding domain superfamily/Winged helix DNA-binding domain"/>
    <property type="match status" value="1"/>
</dbReference>
<dbReference type="SMART" id="SM00418">
    <property type="entry name" value="HTH_ARSR"/>
    <property type="match status" value="1"/>
</dbReference>
<dbReference type="EMBL" id="CABWKZ010000008">
    <property type="protein sequence ID" value="VXA54443.1"/>
    <property type="molecule type" value="Genomic_DNA"/>
</dbReference>
<accession>A0A653K2K0</accession>
<organism evidence="2 3">
    <name type="scientific">Acinetobacter proteolyticus</name>
    <dbReference type="NCBI Taxonomy" id="1776741"/>
    <lineage>
        <taxon>Bacteria</taxon>
        <taxon>Pseudomonadati</taxon>
        <taxon>Pseudomonadota</taxon>
        <taxon>Gammaproteobacteria</taxon>
        <taxon>Moraxellales</taxon>
        <taxon>Moraxellaceae</taxon>
        <taxon>Acinetobacter</taxon>
    </lineage>
</organism>
<reference evidence="2 3" key="1">
    <citation type="submission" date="2019-10" db="EMBL/GenBank/DDBJ databases">
        <authorList>
            <person name="Karimi E."/>
        </authorList>
    </citation>
    <scope>NUCLEOTIDE SEQUENCE [LARGE SCALE GENOMIC DNA]</scope>
    <source>
        <strain evidence="2">Acinetobacter sp. 8BE</strain>
    </source>
</reference>
<dbReference type="NCBIfam" id="NF033788">
    <property type="entry name" value="HTH_metalloreg"/>
    <property type="match status" value="1"/>
</dbReference>
<dbReference type="InterPro" id="IPR011991">
    <property type="entry name" value="ArsR-like_HTH"/>
</dbReference>
<evidence type="ECO:0000313" key="2">
    <source>
        <dbReference type="EMBL" id="VXA54443.1"/>
    </source>
</evidence>
<dbReference type="Proteomes" id="UP000430404">
    <property type="component" value="Unassembled WGS sequence"/>
</dbReference>
<dbReference type="PROSITE" id="PS50987">
    <property type="entry name" value="HTH_ARSR_2"/>
    <property type="match status" value="1"/>
</dbReference>
<feature type="domain" description="HTH arsR-type" evidence="1">
    <location>
        <begin position="10"/>
        <end position="104"/>
    </location>
</feature>